<protein>
    <submittedName>
        <fullName evidence="1">Receptor-like kinase tmk4</fullName>
    </submittedName>
</protein>
<comment type="caution">
    <text evidence="1">The sequence shown here is derived from an EMBL/GenBank/DDBJ whole genome shotgun (WGS) entry which is preliminary data.</text>
</comment>
<sequence>MTRSHGQAPASFARPKRLVATTDSAISHRILPSDLALSPNSPLFSPRNSFSGPLPSLANLTSLQKLYLDKTISPIPSGFFQGLTSLQILTLSQNLVLHLGPSPPS</sequence>
<dbReference type="EMBL" id="PKMF04000514">
    <property type="protein sequence ID" value="KAK7827884.1"/>
    <property type="molecule type" value="Genomic_DNA"/>
</dbReference>
<name>A0AAW0JLP6_QUESU</name>
<accession>A0AAW0JLP6</accession>
<keyword evidence="2" id="KW-1185">Reference proteome</keyword>
<dbReference type="AlphaFoldDB" id="A0AAW0JLP6"/>
<dbReference type="Gene3D" id="3.80.10.10">
    <property type="entry name" value="Ribonuclease Inhibitor"/>
    <property type="match status" value="1"/>
</dbReference>
<dbReference type="InterPro" id="IPR032675">
    <property type="entry name" value="LRR_dom_sf"/>
</dbReference>
<evidence type="ECO:0000313" key="2">
    <source>
        <dbReference type="Proteomes" id="UP000237347"/>
    </source>
</evidence>
<reference evidence="1 2" key="1">
    <citation type="journal article" date="2018" name="Sci. Data">
        <title>The draft genome sequence of cork oak.</title>
        <authorList>
            <person name="Ramos A.M."/>
            <person name="Usie A."/>
            <person name="Barbosa P."/>
            <person name="Barros P.M."/>
            <person name="Capote T."/>
            <person name="Chaves I."/>
            <person name="Simoes F."/>
            <person name="Abreu I."/>
            <person name="Carrasquinho I."/>
            <person name="Faro C."/>
            <person name="Guimaraes J.B."/>
            <person name="Mendonca D."/>
            <person name="Nobrega F."/>
            <person name="Rodrigues L."/>
            <person name="Saibo N.J.M."/>
            <person name="Varela M.C."/>
            <person name="Egas C."/>
            <person name="Matos J."/>
            <person name="Miguel C.M."/>
            <person name="Oliveira M.M."/>
            <person name="Ricardo C.P."/>
            <person name="Goncalves S."/>
        </authorList>
    </citation>
    <scope>NUCLEOTIDE SEQUENCE [LARGE SCALE GENOMIC DNA]</scope>
    <source>
        <strain evidence="2">cv. HL8</strain>
    </source>
</reference>
<proteinExistence type="predicted"/>
<dbReference type="SUPFAM" id="SSF52058">
    <property type="entry name" value="L domain-like"/>
    <property type="match status" value="1"/>
</dbReference>
<dbReference type="Proteomes" id="UP000237347">
    <property type="component" value="Unassembled WGS sequence"/>
</dbReference>
<gene>
    <name evidence="1" type="primary">TMK4_4</name>
    <name evidence="1" type="ORF">CFP56_030798</name>
</gene>
<evidence type="ECO:0000313" key="1">
    <source>
        <dbReference type="EMBL" id="KAK7827884.1"/>
    </source>
</evidence>
<organism evidence="1 2">
    <name type="scientific">Quercus suber</name>
    <name type="common">Cork oak</name>
    <dbReference type="NCBI Taxonomy" id="58331"/>
    <lineage>
        <taxon>Eukaryota</taxon>
        <taxon>Viridiplantae</taxon>
        <taxon>Streptophyta</taxon>
        <taxon>Embryophyta</taxon>
        <taxon>Tracheophyta</taxon>
        <taxon>Spermatophyta</taxon>
        <taxon>Magnoliopsida</taxon>
        <taxon>eudicotyledons</taxon>
        <taxon>Gunneridae</taxon>
        <taxon>Pentapetalae</taxon>
        <taxon>rosids</taxon>
        <taxon>fabids</taxon>
        <taxon>Fagales</taxon>
        <taxon>Fagaceae</taxon>
        <taxon>Quercus</taxon>
    </lineage>
</organism>
<dbReference type="GO" id="GO:0016301">
    <property type="term" value="F:kinase activity"/>
    <property type="evidence" value="ECO:0007669"/>
    <property type="project" value="UniProtKB-KW"/>
</dbReference>